<dbReference type="EMBL" id="FOCI01000017">
    <property type="protein sequence ID" value="SEN45867.1"/>
    <property type="molecule type" value="Genomic_DNA"/>
</dbReference>
<dbReference type="GO" id="GO:0015288">
    <property type="term" value="F:porin activity"/>
    <property type="evidence" value="ECO:0007669"/>
    <property type="project" value="TreeGrafter"/>
</dbReference>
<evidence type="ECO:0000313" key="9">
    <source>
        <dbReference type="EMBL" id="SEN45867.1"/>
    </source>
</evidence>
<keyword evidence="3" id="KW-0813">Transport</keyword>
<keyword evidence="4" id="KW-1134">Transmembrane beta strand</keyword>
<dbReference type="Proteomes" id="UP000199585">
    <property type="component" value="Unassembled WGS sequence"/>
</dbReference>
<dbReference type="NCBIfam" id="TIGR01844">
    <property type="entry name" value="type_I_sec_TolC"/>
    <property type="match status" value="1"/>
</dbReference>
<dbReference type="Pfam" id="PF02321">
    <property type="entry name" value="OEP"/>
    <property type="match status" value="2"/>
</dbReference>
<accession>A0A1H8GQW0</accession>
<evidence type="ECO:0000256" key="4">
    <source>
        <dbReference type="ARBA" id="ARBA00022452"/>
    </source>
</evidence>
<evidence type="ECO:0000313" key="10">
    <source>
        <dbReference type="Proteomes" id="UP000199585"/>
    </source>
</evidence>
<evidence type="ECO:0000256" key="1">
    <source>
        <dbReference type="ARBA" id="ARBA00004442"/>
    </source>
</evidence>
<evidence type="ECO:0000256" key="2">
    <source>
        <dbReference type="ARBA" id="ARBA00007613"/>
    </source>
</evidence>
<dbReference type="PANTHER" id="PTHR30026">
    <property type="entry name" value="OUTER MEMBRANE PROTEIN TOLC"/>
    <property type="match status" value="1"/>
</dbReference>
<keyword evidence="10" id="KW-1185">Reference proteome</keyword>
<dbReference type="InterPro" id="IPR010130">
    <property type="entry name" value="T1SS_OMP_TolC"/>
</dbReference>
<feature type="chain" id="PRO_5011582474" evidence="8">
    <location>
        <begin position="25"/>
        <end position="458"/>
    </location>
</feature>
<protein>
    <submittedName>
        <fullName evidence="9">Outer membrane protein</fullName>
    </submittedName>
</protein>
<evidence type="ECO:0000256" key="6">
    <source>
        <dbReference type="ARBA" id="ARBA00023136"/>
    </source>
</evidence>
<reference evidence="9 10" key="1">
    <citation type="submission" date="2016-10" db="EMBL/GenBank/DDBJ databases">
        <authorList>
            <person name="de Groot N.N."/>
        </authorList>
    </citation>
    <scope>NUCLEOTIDE SEQUENCE [LARGE SCALE GENOMIC DNA]</scope>
    <source>
        <strain evidence="9 10">DSM 16213</strain>
    </source>
</reference>
<keyword evidence="6" id="KW-0472">Membrane</keyword>
<comment type="similarity">
    <text evidence="2">Belongs to the outer membrane factor (OMF) (TC 1.B.17) family.</text>
</comment>
<organism evidence="9 10">
    <name type="scientific">Loktanella fryxellensis</name>
    <dbReference type="NCBI Taxonomy" id="245187"/>
    <lineage>
        <taxon>Bacteria</taxon>
        <taxon>Pseudomonadati</taxon>
        <taxon>Pseudomonadota</taxon>
        <taxon>Alphaproteobacteria</taxon>
        <taxon>Rhodobacterales</taxon>
        <taxon>Roseobacteraceae</taxon>
        <taxon>Loktanella</taxon>
    </lineage>
</organism>
<evidence type="ECO:0000256" key="5">
    <source>
        <dbReference type="ARBA" id="ARBA00022692"/>
    </source>
</evidence>
<dbReference type="GO" id="GO:0015562">
    <property type="term" value="F:efflux transmembrane transporter activity"/>
    <property type="evidence" value="ECO:0007669"/>
    <property type="project" value="InterPro"/>
</dbReference>
<evidence type="ECO:0000256" key="7">
    <source>
        <dbReference type="ARBA" id="ARBA00023237"/>
    </source>
</evidence>
<evidence type="ECO:0000256" key="8">
    <source>
        <dbReference type="SAM" id="SignalP"/>
    </source>
</evidence>
<dbReference type="Gene3D" id="1.20.1600.10">
    <property type="entry name" value="Outer membrane efflux proteins (OEP)"/>
    <property type="match status" value="1"/>
</dbReference>
<keyword evidence="8" id="KW-0732">Signal</keyword>
<dbReference type="SUPFAM" id="SSF56954">
    <property type="entry name" value="Outer membrane efflux proteins (OEP)"/>
    <property type="match status" value="1"/>
</dbReference>
<keyword evidence="7" id="KW-0998">Cell outer membrane</keyword>
<sequence length="458" mass="47996">MMIGTLLRRGAVTVALLVSTTALTATALSAETLAQALTDAYDKSGLLAQNRAVLRSADEDVAQAMAALGPVVSWAAQANTQSPRAIGAPEITAQLSLTASLTLYDGGANQLALAQQKELVLGTRETLRDVEQQVLQRAVAAYLTVRSTSEIISLRENNLRVLGQELRAAQDRFDVGEVTRTDVSLAQASLAAAQSLLAEARGNNEQAVAEFEAAIGRAPGPLVAVSPAPTSQTRDEAEALAMRNHPVIRQAQYNVTAAELGISRAETAYSPNVDLSGQIGIDQDRNTGRSLTLSIGGPIYNGGALPSTVRQAMSLRDQARAGLHLATLDVSQDVANAYAVLTATRASLAASGEQVRAAQVAFDGIREEATLGARTTLDVLNAEQDLLDARANVITAQAAEVNASYAVLASVGLLTADHLNLPVQQYDPTAYYDLVKDAPAALSQQGQALDRVLQAIGQ</sequence>
<feature type="signal peptide" evidence="8">
    <location>
        <begin position="1"/>
        <end position="24"/>
    </location>
</feature>
<dbReference type="GO" id="GO:1990281">
    <property type="term" value="C:efflux pump complex"/>
    <property type="evidence" value="ECO:0007669"/>
    <property type="project" value="TreeGrafter"/>
</dbReference>
<name>A0A1H8GQW0_9RHOB</name>
<gene>
    <name evidence="9" type="ORF">SAMN04488003_11736</name>
</gene>
<dbReference type="OrthoDB" id="9789368at2"/>
<comment type="subcellular location">
    <subcellularLocation>
        <location evidence="1">Cell outer membrane</location>
    </subcellularLocation>
</comment>
<dbReference type="InterPro" id="IPR003423">
    <property type="entry name" value="OMP_efflux"/>
</dbReference>
<dbReference type="AlphaFoldDB" id="A0A1H8GQW0"/>
<dbReference type="GO" id="GO:0009279">
    <property type="term" value="C:cell outer membrane"/>
    <property type="evidence" value="ECO:0007669"/>
    <property type="project" value="UniProtKB-SubCell"/>
</dbReference>
<dbReference type="InterPro" id="IPR051906">
    <property type="entry name" value="TolC-like"/>
</dbReference>
<dbReference type="PANTHER" id="PTHR30026:SF22">
    <property type="entry name" value="OUTER MEMBRANE EFFLUX PROTEIN"/>
    <property type="match status" value="1"/>
</dbReference>
<evidence type="ECO:0000256" key="3">
    <source>
        <dbReference type="ARBA" id="ARBA00022448"/>
    </source>
</evidence>
<dbReference type="STRING" id="245187.SAMN04488003_11736"/>
<keyword evidence="5" id="KW-0812">Transmembrane</keyword>
<proteinExistence type="inferred from homology"/>